<dbReference type="InterPro" id="IPR000917">
    <property type="entry name" value="Sulfatase_N"/>
</dbReference>
<feature type="domain" description="Sulfatase N-terminal" evidence="2">
    <location>
        <begin position="30"/>
        <end position="373"/>
    </location>
</feature>
<gene>
    <name evidence="3" type="ORF">K2U94_12120</name>
</gene>
<comment type="caution">
    <text evidence="3">The sequence shown here is derived from an EMBL/GenBank/DDBJ whole genome shotgun (WGS) entry which is preliminary data.</text>
</comment>
<sequence length="534" mass="59780">MSWKTATLGAAIGAAVCVSPAAAENATKQPNFVIIWGDDIGQSDISAYSHGVMGFHTPNIDRIAKEGVMFTDYYGEQSCTAGRASFLTGQSGLRTGLTKVGLPGATLGLQKEDPTIAELLKPLGYATGQFGKNHLGDRNEFLPTVHGFDEFYGNLYHLNAEEEPELPDYPKNPAFRAKYGPRGVLDCKASDKDDPTVDPRFGPVGKQVCKDTGPLTKARMVTIDDDIANRAVDFIKREHEAGKPFFVWVNFTHMHFRTHTKPESIGQAGRWQSPYHDTMIDHDKNVGEILKALDDLGLDDNTFVMYSTDNGPHMNSWPDAAMTPFRNEKNSNWEGAYRVPAMFRWPGHIKPDTVSNGIVSHLDMFPTILAMAGEPEVAEDLRNDKKVGDMTYKVHLDGYDLVPYLTGKTDKDPRESFFYVNDDQQLVGLRYDNWKLVFMKQDAPGTLKVWANPFTTLRVPEIYNLRTDPYERATITSNTYYDWLLDHAFLLVPAQDYVGKFLLTLKDYPPRQKAASFNMNEVMDKLKQPGGAPD</sequence>
<dbReference type="EMBL" id="JAIVFP010000001">
    <property type="protein sequence ID" value="MCI4683502.1"/>
    <property type="molecule type" value="Genomic_DNA"/>
</dbReference>
<evidence type="ECO:0000256" key="1">
    <source>
        <dbReference type="SAM" id="SignalP"/>
    </source>
</evidence>
<name>A0ABS9Z7C2_9HYPH</name>
<dbReference type="SUPFAM" id="SSF53649">
    <property type="entry name" value="Alkaline phosphatase-like"/>
    <property type="match status" value="1"/>
</dbReference>
<dbReference type="PANTHER" id="PTHR43751:SF2">
    <property type="entry name" value="SULFATASE N-TERMINAL DOMAIN-CONTAINING PROTEIN"/>
    <property type="match status" value="1"/>
</dbReference>
<feature type="signal peptide" evidence="1">
    <location>
        <begin position="1"/>
        <end position="23"/>
    </location>
</feature>
<dbReference type="InterPro" id="IPR017850">
    <property type="entry name" value="Alkaline_phosphatase_core_sf"/>
</dbReference>
<dbReference type="InterPro" id="IPR052701">
    <property type="entry name" value="GAG_Ulvan_Degrading_Sulfatases"/>
</dbReference>
<dbReference type="Proteomes" id="UP001139104">
    <property type="component" value="Unassembled WGS sequence"/>
</dbReference>
<proteinExistence type="predicted"/>
<protein>
    <submittedName>
        <fullName evidence="3">Arylsulfatase</fullName>
    </submittedName>
</protein>
<feature type="chain" id="PRO_5046668214" evidence="1">
    <location>
        <begin position="24"/>
        <end position="534"/>
    </location>
</feature>
<keyword evidence="4" id="KW-1185">Reference proteome</keyword>
<keyword evidence="1" id="KW-0732">Signal</keyword>
<dbReference type="Pfam" id="PF00884">
    <property type="entry name" value="Sulfatase"/>
    <property type="match status" value="1"/>
</dbReference>
<accession>A0ABS9Z7C2</accession>
<dbReference type="CDD" id="cd16142">
    <property type="entry name" value="ARS_like"/>
    <property type="match status" value="1"/>
</dbReference>
<evidence type="ECO:0000259" key="2">
    <source>
        <dbReference type="Pfam" id="PF00884"/>
    </source>
</evidence>
<dbReference type="RefSeq" id="WP_243067451.1">
    <property type="nucleotide sequence ID" value="NZ_JAIVFK010000013.1"/>
</dbReference>
<evidence type="ECO:0000313" key="3">
    <source>
        <dbReference type="EMBL" id="MCI4683502.1"/>
    </source>
</evidence>
<evidence type="ECO:0000313" key="4">
    <source>
        <dbReference type="Proteomes" id="UP001139104"/>
    </source>
</evidence>
<reference evidence="3" key="1">
    <citation type="journal article" date="2022" name="ISME J.">
        <title>Identification of active gaseous-alkane degraders at natural gas seeps.</title>
        <authorList>
            <person name="Farhan Ul Haque M."/>
            <person name="Hernandez M."/>
            <person name="Crombie A.T."/>
            <person name="Murrell J.C."/>
        </authorList>
    </citation>
    <scope>NUCLEOTIDE SEQUENCE</scope>
    <source>
        <strain evidence="3">PC2</strain>
    </source>
</reference>
<dbReference type="Gene3D" id="3.40.720.10">
    <property type="entry name" value="Alkaline Phosphatase, subunit A"/>
    <property type="match status" value="1"/>
</dbReference>
<organism evidence="3 4">
    <name type="scientific">Candidatus Rhodoblastus alkanivorans</name>
    <dbReference type="NCBI Taxonomy" id="2954117"/>
    <lineage>
        <taxon>Bacteria</taxon>
        <taxon>Pseudomonadati</taxon>
        <taxon>Pseudomonadota</taxon>
        <taxon>Alphaproteobacteria</taxon>
        <taxon>Hyphomicrobiales</taxon>
        <taxon>Rhodoblastaceae</taxon>
        <taxon>Rhodoblastus</taxon>
    </lineage>
</organism>
<dbReference type="PANTHER" id="PTHR43751">
    <property type="entry name" value="SULFATASE"/>
    <property type="match status" value="1"/>
</dbReference>
<dbReference type="Gene3D" id="3.30.1120.10">
    <property type="match status" value="1"/>
</dbReference>